<dbReference type="GO" id="GO:0097020">
    <property type="term" value="F:COPII receptor activity"/>
    <property type="evidence" value="ECO:0007669"/>
    <property type="project" value="EnsemblFungi"/>
</dbReference>
<feature type="transmembrane region" description="Helical" evidence="6">
    <location>
        <begin position="199"/>
        <end position="216"/>
    </location>
</feature>
<dbReference type="FunCoup" id="I6NE96">
    <property type="interactions" value="528"/>
</dbReference>
<keyword evidence="5 6" id="KW-0472">Membrane</keyword>
<dbReference type="InterPro" id="IPR002995">
    <property type="entry name" value="Surf4"/>
</dbReference>
<feature type="transmembrane region" description="Helical" evidence="6">
    <location>
        <begin position="106"/>
        <end position="128"/>
    </location>
</feature>
<dbReference type="RefSeq" id="XP_003647205.1">
    <property type="nucleotide sequence ID" value="XM_003647157.1"/>
</dbReference>
<dbReference type="KEGG" id="erc:Ecym_5654"/>
<dbReference type="OMA" id="RHRHFPW"/>
<dbReference type="GO" id="GO:0006888">
    <property type="term" value="P:endoplasmic reticulum to Golgi vesicle-mediated transport"/>
    <property type="evidence" value="ECO:0007669"/>
    <property type="project" value="EnsemblFungi"/>
</dbReference>
<comment type="subcellular location">
    <subcellularLocation>
        <location evidence="1">Membrane</location>
        <topology evidence="1">Multi-pass membrane protein</topology>
    </subcellularLocation>
</comment>
<keyword evidence="8" id="KW-1185">Reference proteome</keyword>
<keyword evidence="4 6" id="KW-1133">Transmembrane helix</keyword>
<sequence>MSYRGNNFNANLNNQVPFATNPYTSAASTVHGRKSGESEFFHSFEKFAKKIEDLTDHPIVQKFVPYTPAIARFCIVATFYEDSIRILSQWPEQVVFLSHYRGFPHFFVVVFLMLVAVLMMVGATMVLLKKQQIYATVILCTCILSQGFVYGLFRGSTFMLKSFSVIGGLLISFGDSIVKNRVTFGMLPELTSKDGRNKGYLLLTGRVLLVLMFITFTFSKSWFTVILTIAGSVCIAIGYKTKFASIVLCLILAFYNVTLNNYWLYSTAKRDLLKYEFYQNLNIIGGLLLVVNTGAGNISIDEKKKIY</sequence>
<organism evidence="7 8">
    <name type="scientific">Eremothecium cymbalariae (strain CBS 270.75 / DBVPG 7215 / KCTC 17166 / NRRL Y-17582)</name>
    <name type="common">Yeast</name>
    <dbReference type="NCBI Taxonomy" id="931890"/>
    <lineage>
        <taxon>Eukaryota</taxon>
        <taxon>Fungi</taxon>
        <taxon>Dikarya</taxon>
        <taxon>Ascomycota</taxon>
        <taxon>Saccharomycotina</taxon>
        <taxon>Saccharomycetes</taxon>
        <taxon>Saccharomycetales</taxon>
        <taxon>Saccharomycetaceae</taxon>
        <taxon>Eremothecium</taxon>
    </lineage>
</organism>
<dbReference type="AlphaFoldDB" id="I6NE96"/>
<evidence type="ECO:0000313" key="8">
    <source>
        <dbReference type="Proteomes" id="UP000006790"/>
    </source>
</evidence>
<feature type="transmembrane region" description="Helical" evidence="6">
    <location>
        <begin position="246"/>
        <end position="265"/>
    </location>
</feature>
<dbReference type="EMBL" id="CP002501">
    <property type="protein sequence ID" value="AET40388.1"/>
    <property type="molecule type" value="Genomic_DNA"/>
</dbReference>
<dbReference type="eggNOG" id="KOG3998">
    <property type="taxonomic scope" value="Eukaryota"/>
</dbReference>
<accession>I6NE96</accession>
<dbReference type="OrthoDB" id="7859621at2759"/>
<dbReference type="Pfam" id="PF02077">
    <property type="entry name" value="SURF4"/>
    <property type="match status" value="1"/>
</dbReference>
<evidence type="ECO:0000256" key="4">
    <source>
        <dbReference type="ARBA" id="ARBA00022989"/>
    </source>
</evidence>
<evidence type="ECO:0000256" key="1">
    <source>
        <dbReference type="ARBA" id="ARBA00004141"/>
    </source>
</evidence>
<protein>
    <recommendedName>
        <fullName evidence="9">ER-derived vesicles protein ERV29</fullName>
    </recommendedName>
</protein>
<dbReference type="STRING" id="931890.I6NE96"/>
<feature type="transmembrane region" description="Helical" evidence="6">
    <location>
        <begin position="222"/>
        <end position="239"/>
    </location>
</feature>
<evidence type="ECO:0000256" key="2">
    <source>
        <dbReference type="ARBA" id="ARBA00006945"/>
    </source>
</evidence>
<dbReference type="InParanoid" id="I6NE96"/>
<dbReference type="HOGENOM" id="CLU_056195_0_0_1"/>
<evidence type="ECO:0000256" key="6">
    <source>
        <dbReference type="SAM" id="Phobius"/>
    </source>
</evidence>
<evidence type="ECO:0000256" key="5">
    <source>
        <dbReference type="ARBA" id="ARBA00023136"/>
    </source>
</evidence>
<feature type="transmembrane region" description="Helical" evidence="6">
    <location>
        <begin position="133"/>
        <end position="153"/>
    </location>
</feature>
<evidence type="ECO:0000256" key="3">
    <source>
        <dbReference type="ARBA" id="ARBA00022692"/>
    </source>
</evidence>
<dbReference type="GO" id="GO:0016020">
    <property type="term" value="C:membrane"/>
    <property type="evidence" value="ECO:0007669"/>
    <property type="project" value="UniProtKB-SubCell"/>
</dbReference>
<gene>
    <name evidence="7" type="ordered locus">Ecym_5654</name>
</gene>
<keyword evidence="3 6" id="KW-0812">Transmembrane</keyword>
<evidence type="ECO:0008006" key="9">
    <source>
        <dbReference type="Google" id="ProtNLM"/>
    </source>
</evidence>
<name>I6NE96_ERECY</name>
<reference evidence="7 8" key="1">
    <citation type="journal article" date="2011" name="G3 (Bethesda)">
        <title>Genome evolution in the Eremothecium clade of the Saccharomyces complex revealed by comparative genomics.</title>
        <authorList>
            <person name="Wendland J."/>
            <person name="Walther A."/>
        </authorList>
    </citation>
    <scope>NUCLEOTIDE SEQUENCE [LARGE SCALE GENOMIC DNA]</scope>
    <source>
        <strain evidence="8">CBS 270.75 / DBVPG 7215 / KCTC 17166 / NRRL Y-17582</strain>
    </source>
</reference>
<dbReference type="Proteomes" id="UP000006790">
    <property type="component" value="Chromosome 5"/>
</dbReference>
<feature type="transmembrane region" description="Helical" evidence="6">
    <location>
        <begin position="277"/>
        <end position="300"/>
    </location>
</feature>
<dbReference type="GeneID" id="11472120"/>
<evidence type="ECO:0000313" key="7">
    <source>
        <dbReference type="EMBL" id="AET40388.1"/>
    </source>
</evidence>
<dbReference type="GO" id="GO:0030134">
    <property type="term" value="C:COPII-coated ER to Golgi transport vesicle"/>
    <property type="evidence" value="ECO:0007669"/>
    <property type="project" value="EnsemblFungi"/>
</dbReference>
<proteinExistence type="inferred from homology"/>
<comment type="similarity">
    <text evidence="2">Belongs to the SURF4 family.</text>
</comment>